<evidence type="ECO:0000313" key="3">
    <source>
        <dbReference type="Proteomes" id="UP000799770"/>
    </source>
</evidence>
<proteinExistence type="predicted"/>
<dbReference type="PANTHER" id="PTHR24148:SF64">
    <property type="entry name" value="HETEROKARYON INCOMPATIBILITY DOMAIN-CONTAINING PROTEIN"/>
    <property type="match status" value="1"/>
</dbReference>
<dbReference type="InterPro" id="IPR010730">
    <property type="entry name" value="HET"/>
</dbReference>
<dbReference type="OrthoDB" id="2157530at2759"/>
<evidence type="ECO:0000259" key="1">
    <source>
        <dbReference type="Pfam" id="PF06985"/>
    </source>
</evidence>
<dbReference type="PANTHER" id="PTHR24148">
    <property type="entry name" value="ANKYRIN REPEAT DOMAIN-CONTAINING PROTEIN 39 HOMOLOG-RELATED"/>
    <property type="match status" value="1"/>
</dbReference>
<gene>
    <name evidence="2" type="ORF">BDV96DRAFT_550236</name>
</gene>
<feature type="non-terminal residue" evidence="2">
    <location>
        <position position="222"/>
    </location>
</feature>
<name>A0A6A5Z0Z7_9PLEO</name>
<dbReference type="Proteomes" id="UP000799770">
    <property type="component" value="Unassembled WGS sequence"/>
</dbReference>
<accession>A0A6A5Z0Z7</accession>
<organism evidence="2 3">
    <name type="scientific">Lophiotrema nucula</name>
    <dbReference type="NCBI Taxonomy" id="690887"/>
    <lineage>
        <taxon>Eukaryota</taxon>
        <taxon>Fungi</taxon>
        <taxon>Dikarya</taxon>
        <taxon>Ascomycota</taxon>
        <taxon>Pezizomycotina</taxon>
        <taxon>Dothideomycetes</taxon>
        <taxon>Pleosporomycetidae</taxon>
        <taxon>Pleosporales</taxon>
        <taxon>Lophiotremataceae</taxon>
        <taxon>Lophiotrema</taxon>
    </lineage>
</organism>
<dbReference type="Pfam" id="PF06985">
    <property type="entry name" value="HET"/>
    <property type="match status" value="1"/>
</dbReference>
<dbReference type="InterPro" id="IPR052895">
    <property type="entry name" value="HetReg/Transcr_Mod"/>
</dbReference>
<dbReference type="AlphaFoldDB" id="A0A6A5Z0Z7"/>
<reference evidence="2" key="1">
    <citation type="journal article" date="2020" name="Stud. Mycol.">
        <title>101 Dothideomycetes genomes: a test case for predicting lifestyles and emergence of pathogens.</title>
        <authorList>
            <person name="Haridas S."/>
            <person name="Albert R."/>
            <person name="Binder M."/>
            <person name="Bloem J."/>
            <person name="Labutti K."/>
            <person name="Salamov A."/>
            <person name="Andreopoulos B."/>
            <person name="Baker S."/>
            <person name="Barry K."/>
            <person name="Bills G."/>
            <person name="Bluhm B."/>
            <person name="Cannon C."/>
            <person name="Castanera R."/>
            <person name="Culley D."/>
            <person name="Daum C."/>
            <person name="Ezra D."/>
            <person name="Gonzalez J."/>
            <person name="Henrissat B."/>
            <person name="Kuo A."/>
            <person name="Liang C."/>
            <person name="Lipzen A."/>
            <person name="Lutzoni F."/>
            <person name="Magnuson J."/>
            <person name="Mondo S."/>
            <person name="Nolan M."/>
            <person name="Ohm R."/>
            <person name="Pangilinan J."/>
            <person name="Park H.-J."/>
            <person name="Ramirez L."/>
            <person name="Alfaro M."/>
            <person name="Sun H."/>
            <person name="Tritt A."/>
            <person name="Yoshinaga Y."/>
            <person name="Zwiers L.-H."/>
            <person name="Turgeon B."/>
            <person name="Goodwin S."/>
            <person name="Spatafora J."/>
            <person name="Crous P."/>
            <person name="Grigoriev I."/>
        </authorList>
    </citation>
    <scope>NUCLEOTIDE SEQUENCE</scope>
    <source>
        <strain evidence="2">CBS 627.86</strain>
    </source>
</reference>
<evidence type="ECO:0000313" key="2">
    <source>
        <dbReference type="EMBL" id="KAF2112703.1"/>
    </source>
</evidence>
<protein>
    <submittedName>
        <fullName evidence="2">Heterokaryon incompatibility protein-domain-containing protein</fullName>
    </submittedName>
</protein>
<keyword evidence="3" id="KW-1185">Reference proteome</keyword>
<dbReference type="EMBL" id="ML977330">
    <property type="protein sequence ID" value="KAF2112703.1"/>
    <property type="molecule type" value="Genomic_DNA"/>
</dbReference>
<feature type="domain" description="Heterokaryon incompatibility" evidence="1">
    <location>
        <begin position="54"/>
        <end position="196"/>
    </location>
</feature>
<sequence length="222" mass="25774">MFGISLDPTQDILYRPLPKDGRLLRILRLAPGTFGEPLHGQLIQDNLESQIHEYCALSYVWGKPTEQRYIYMNGRPHQIMPSLYEALQHIRTSTETLFIWADALCINQQDVEERNSQVAMMAQIYSMAKEVLVWLGVADYDTMFTGASGMDVDRLFDRLNGRNTNNIWYHVMRKHEDSLRNVCNRDYWSRAWTIQEFALAKSIVLFCGNNRMNLANFLDGMA</sequence>